<keyword evidence="3" id="KW-1185">Reference proteome</keyword>
<sequence>MEKINAFFMIGTIGMVTTSSLEIFITAVLSKEFVQVTSTILYPVFIVFLLIGTAVMIKRKKQRREQEQS</sequence>
<reference evidence="2" key="1">
    <citation type="journal article" date="2014" name="Int. J. Syst. Evol. Microbiol.">
        <title>Complete genome sequence of Corynebacterium casei LMG S-19264T (=DSM 44701T), isolated from a smear-ripened cheese.</title>
        <authorList>
            <consortium name="US DOE Joint Genome Institute (JGI-PGF)"/>
            <person name="Walter F."/>
            <person name="Albersmeier A."/>
            <person name="Kalinowski J."/>
            <person name="Ruckert C."/>
        </authorList>
    </citation>
    <scope>NUCLEOTIDE SEQUENCE</scope>
    <source>
        <strain evidence="2">KCTC 12719</strain>
    </source>
</reference>
<reference evidence="2" key="2">
    <citation type="submission" date="2020-09" db="EMBL/GenBank/DDBJ databases">
        <authorList>
            <person name="Sun Q."/>
            <person name="Kim S."/>
        </authorList>
    </citation>
    <scope>NUCLEOTIDE SEQUENCE</scope>
    <source>
        <strain evidence="2">KCTC 12719</strain>
    </source>
</reference>
<evidence type="ECO:0000256" key="1">
    <source>
        <dbReference type="SAM" id="Phobius"/>
    </source>
</evidence>
<accession>A0A918SKC7</accession>
<keyword evidence="1" id="KW-0472">Membrane</keyword>
<proteinExistence type="predicted"/>
<dbReference type="EMBL" id="BMXB01000015">
    <property type="protein sequence ID" value="GHA45973.1"/>
    <property type="molecule type" value="Genomic_DNA"/>
</dbReference>
<protein>
    <submittedName>
        <fullName evidence="2">Uncharacterized protein</fullName>
    </submittedName>
</protein>
<comment type="caution">
    <text evidence="2">The sequence shown here is derived from an EMBL/GenBank/DDBJ whole genome shotgun (WGS) entry which is preliminary data.</text>
</comment>
<feature type="transmembrane region" description="Helical" evidence="1">
    <location>
        <begin position="7"/>
        <end position="28"/>
    </location>
</feature>
<keyword evidence="1" id="KW-1133">Transmembrane helix</keyword>
<dbReference type="RefSeq" id="WP_189605487.1">
    <property type="nucleotide sequence ID" value="NZ_BMXB01000015.1"/>
</dbReference>
<keyword evidence="1" id="KW-0812">Transmembrane</keyword>
<dbReference type="AlphaFoldDB" id="A0A918SKC7"/>
<organism evidence="2 3">
    <name type="scientific">Salinimicrobium marinum</name>
    <dbReference type="NCBI Taxonomy" id="680283"/>
    <lineage>
        <taxon>Bacteria</taxon>
        <taxon>Pseudomonadati</taxon>
        <taxon>Bacteroidota</taxon>
        <taxon>Flavobacteriia</taxon>
        <taxon>Flavobacteriales</taxon>
        <taxon>Flavobacteriaceae</taxon>
        <taxon>Salinimicrobium</taxon>
    </lineage>
</organism>
<gene>
    <name evidence="2" type="ORF">GCM10007103_28770</name>
</gene>
<evidence type="ECO:0000313" key="3">
    <source>
        <dbReference type="Proteomes" id="UP000610456"/>
    </source>
</evidence>
<name>A0A918SKC7_9FLAO</name>
<evidence type="ECO:0000313" key="2">
    <source>
        <dbReference type="EMBL" id="GHA45973.1"/>
    </source>
</evidence>
<feature type="transmembrane region" description="Helical" evidence="1">
    <location>
        <begin position="40"/>
        <end position="57"/>
    </location>
</feature>
<dbReference type="Proteomes" id="UP000610456">
    <property type="component" value="Unassembled WGS sequence"/>
</dbReference>